<comment type="subcellular location">
    <subcellularLocation>
        <location evidence="1">Endoplasmic reticulum membrane</location>
        <topology evidence="1">Multi-pass membrane protein</topology>
    </subcellularLocation>
</comment>
<sequence>MFKYALCAVGILLLSHASYSTLQQIRIQKNQEIRSQSLPIDIVAECLISIVFMLIGVTFATKNFENISLDESNKNVKMDTINTHSDFHVLKNRSRVFKSN</sequence>
<evidence type="ECO:0000256" key="7">
    <source>
        <dbReference type="ARBA" id="ARBA00023136"/>
    </source>
</evidence>
<comment type="caution">
    <text evidence="9">The sequence shown here is derived from an EMBL/GenBank/DDBJ whole genome shotgun (WGS) entry which is preliminary data.</text>
</comment>
<keyword evidence="6 8" id="KW-1133">Transmembrane helix</keyword>
<evidence type="ECO:0000313" key="10">
    <source>
        <dbReference type="Proteomes" id="UP000193719"/>
    </source>
</evidence>
<reference evidence="9 10" key="1">
    <citation type="submission" date="2016-08" db="EMBL/GenBank/DDBJ databases">
        <title>Genomes of anaerobic fungi encode conserved fungal cellulosomes for biomass hydrolysis.</title>
        <authorList>
            <consortium name="DOE Joint Genome Institute"/>
            <person name="Haitjema C.H."/>
            <person name="Gilmore S.P."/>
            <person name="Henske J.K."/>
            <person name="Solomon K.V."/>
            <person name="De Groot R."/>
            <person name="Kuo A."/>
            <person name="Mondo S.J."/>
            <person name="Salamov A.A."/>
            <person name="Labutti K."/>
            <person name="Zhao Z."/>
            <person name="Chiniquy J."/>
            <person name="Barry K."/>
            <person name="Brewer H.M."/>
            <person name="Purvine S.O."/>
            <person name="Wright A.T."/>
            <person name="Boxma B."/>
            <person name="Van Alen T."/>
            <person name="Hackstein J.H."/>
            <person name="Baker S.E."/>
            <person name="Grigoriev I.V."/>
            <person name="O'Malley M.A."/>
        </authorList>
    </citation>
    <scope>NUCLEOTIDE SEQUENCE [LARGE SCALE GENOMIC DNA]</scope>
    <source>
        <strain evidence="10">finn</strain>
    </source>
</reference>
<evidence type="ECO:0000256" key="2">
    <source>
        <dbReference type="ARBA" id="ARBA00006109"/>
    </source>
</evidence>
<dbReference type="PANTHER" id="PTHR21181">
    <property type="match status" value="1"/>
</dbReference>
<evidence type="ECO:0000256" key="3">
    <source>
        <dbReference type="ARBA" id="ARBA00011276"/>
    </source>
</evidence>
<evidence type="ECO:0000256" key="5">
    <source>
        <dbReference type="ARBA" id="ARBA00022824"/>
    </source>
</evidence>
<reference evidence="9 10" key="2">
    <citation type="submission" date="2016-08" db="EMBL/GenBank/DDBJ databases">
        <title>Pervasive Adenine N6-methylation of Active Genes in Fungi.</title>
        <authorList>
            <consortium name="DOE Joint Genome Institute"/>
            <person name="Mondo S.J."/>
            <person name="Dannebaum R.O."/>
            <person name="Kuo R.C."/>
            <person name="Labutti K."/>
            <person name="Haridas S."/>
            <person name="Kuo A."/>
            <person name="Salamov A."/>
            <person name="Ahrendt S.R."/>
            <person name="Lipzen A."/>
            <person name="Sullivan W."/>
            <person name="Andreopoulos W.B."/>
            <person name="Clum A."/>
            <person name="Lindquist E."/>
            <person name="Daum C."/>
            <person name="Ramamoorthy G.K."/>
            <person name="Gryganskyi A."/>
            <person name="Culley D."/>
            <person name="Magnuson J.K."/>
            <person name="James T.Y."/>
            <person name="O'Malley M.A."/>
            <person name="Stajich J.E."/>
            <person name="Spatafora J.W."/>
            <person name="Visel A."/>
            <person name="Grigoriev I.V."/>
        </authorList>
    </citation>
    <scope>NUCLEOTIDE SEQUENCE [LARGE SCALE GENOMIC DNA]</scope>
    <source>
        <strain evidence="10">finn</strain>
    </source>
</reference>
<evidence type="ECO:0008006" key="11">
    <source>
        <dbReference type="Google" id="ProtNLM"/>
    </source>
</evidence>
<dbReference type="GO" id="GO:0005886">
    <property type="term" value="C:plasma membrane"/>
    <property type="evidence" value="ECO:0007669"/>
    <property type="project" value="TreeGrafter"/>
</dbReference>
<accession>A0A1Y1V1P3</accession>
<keyword evidence="4 8" id="KW-0812">Transmembrane</keyword>
<dbReference type="GO" id="GO:0022890">
    <property type="term" value="F:inorganic cation transmembrane transporter activity"/>
    <property type="evidence" value="ECO:0007669"/>
    <property type="project" value="TreeGrafter"/>
</dbReference>
<feature type="transmembrane region" description="Helical" evidence="8">
    <location>
        <begin position="38"/>
        <end position="60"/>
    </location>
</feature>
<dbReference type="GO" id="GO:0005769">
    <property type="term" value="C:early endosome"/>
    <property type="evidence" value="ECO:0007669"/>
    <property type="project" value="TreeGrafter"/>
</dbReference>
<dbReference type="PANTHER" id="PTHR21181:SF7">
    <property type="entry name" value="ER MEMBRANE PROTEIN COMPLEX SUBUNIT 5"/>
    <property type="match status" value="1"/>
</dbReference>
<dbReference type="InterPro" id="IPR018937">
    <property type="entry name" value="MMgT"/>
</dbReference>
<name>A0A1Y1V1P3_9FUNG</name>
<dbReference type="OrthoDB" id="44756at2759"/>
<dbReference type="STRING" id="1754191.A0A1Y1V1P3"/>
<evidence type="ECO:0000256" key="8">
    <source>
        <dbReference type="SAM" id="Phobius"/>
    </source>
</evidence>
<dbReference type="EMBL" id="MCFH01000041">
    <property type="protein sequence ID" value="ORX45180.1"/>
    <property type="molecule type" value="Genomic_DNA"/>
</dbReference>
<gene>
    <name evidence="9" type="ORF">BCR36DRAFT_585795</name>
</gene>
<organism evidence="9 10">
    <name type="scientific">Piromyces finnis</name>
    <dbReference type="NCBI Taxonomy" id="1754191"/>
    <lineage>
        <taxon>Eukaryota</taxon>
        <taxon>Fungi</taxon>
        <taxon>Fungi incertae sedis</taxon>
        <taxon>Chytridiomycota</taxon>
        <taxon>Chytridiomycota incertae sedis</taxon>
        <taxon>Neocallimastigomycetes</taxon>
        <taxon>Neocallimastigales</taxon>
        <taxon>Neocallimastigaceae</taxon>
        <taxon>Piromyces</taxon>
    </lineage>
</organism>
<keyword evidence="7 8" id="KW-0472">Membrane</keyword>
<evidence type="ECO:0000313" key="9">
    <source>
        <dbReference type="EMBL" id="ORX45180.1"/>
    </source>
</evidence>
<dbReference type="GO" id="GO:0005794">
    <property type="term" value="C:Golgi apparatus"/>
    <property type="evidence" value="ECO:0007669"/>
    <property type="project" value="TreeGrafter"/>
</dbReference>
<dbReference type="GO" id="GO:0072546">
    <property type="term" value="C:EMC complex"/>
    <property type="evidence" value="ECO:0007669"/>
    <property type="project" value="TreeGrafter"/>
</dbReference>
<keyword evidence="5" id="KW-0256">Endoplasmic reticulum</keyword>
<evidence type="ECO:0000256" key="1">
    <source>
        <dbReference type="ARBA" id="ARBA00004477"/>
    </source>
</evidence>
<evidence type="ECO:0000256" key="6">
    <source>
        <dbReference type="ARBA" id="ARBA00022989"/>
    </source>
</evidence>
<comment type="subunit">
    <text evidence="3">Component of the ER membrane protein complex (EMC).</text>
</comment>
<dbReference type="AlphaFoldDB" id="A0A1Y1V1P3"/>
<proteinExistence type="inferred from homology"/>
<comment type="similarity">
    <text evidence="2">Belongs to the membrane magnesium transporter (TC 1.A.67) family.</text>
</comment>
<dbReference type="Pfam" id="PF10270">
    <property type="entry name" value="MMgT"/>
    <property type="match status" value="1"/>
</dbReference>
<keyword evidence="10" id="KW-1185">Reference proteome</keyword>
<dbReference type="Proteomes" id="UP000193719">
    <property type="component" value="Unassembled WGS sequence"/>
</dbReference>
<protein>
    <recommendedName>
        <fullName evidence="11">Membrane magnesium transporter</fullName>
    </recommendedName>
</protein>
<evidence type="ECO:0000256" key="4">
    <source>
        <dbReference type="ARBA" id="ARBA00022692"/>
    </source>
</evidence>